<sequence>MNNTNKFLDKIEELKQKNLDISIRKLSLDKVEIYILYIQQLTNREILSYNIIKPILLNKSCTNISIDKLSSSVIYIDDIKLDDDENKIIDYILKANSIIISSNDNKYIIANTMKIEQRKIKSPKVESTLRGADDSFNENIDSNLSLIRYRIKDINLRIDKFYVGKRSKTNVVVVYIKDIVNPKIISTVKRKLENINIDAVFESGYIHKFILNNAFDLFPQAGIVERSDSACTNIVNGKICVLVEGISFSLIIPKTFIEFLDASDDHYDNIYISVFSKTLRILSILISLTLSSLYVLVVAFDPDILPPQYILIIATSRATVPFNAVLEALIMEFVAEVLREASIRLPQQIGPAISIVGAIVIGQAAVAAGLVSSLVVIIVSLSIMTSFAMGDYSMVNPIRVLKYIMILLSGGFGIFGFTMGLILITINLCSMESFGVSYLAPLTPFNLKDIINFFFSDITLAKKRPEFLHTKDKTRQ</sequence>
<dbReference type="Proteomes" id="UP000190285">
    <property type="component" value="Unassembled WGS sequence"/>
</dbReference>
<dbReference type="EMBL" id="FUZT01000013">
    <property type="protein sequence ID" value="SKC85603.1"/>
    <property type="molecule type" value="Genomic_DNA"/>
</dbReference>
<dbReference type="AlphaFoldDB" id="A0A1T5MBY9"/>
<feature type="transmembrane region" description="Helical" evidence="3">
    <location>
        <begin position="403"/>
        <end position="424"/>
    </location>
</feature>
<dbReference type="GO" id="GO:0016020">
    <property type="term" value="C:membrane"/>
    <property type="evidence" value="ECO:0007669"/>
    <property type="project" value="InterPro"/>
</dbReference>
<dbReference type="InterPro" id="IPR050768">
    <property type="entry name" value="UPF0353/GerABKA_families"/>
</dbReference>
<dbReference type="STRING" id="36842.SAMN02194393_04399"/>
<keyword evidence="3" id="KW-1133">Transmembrane helix</keyword>
<comment type="similarity">
    <text evidence="1">Belongs to the GerABKA family.</text>
</comment>
<dbReference type="OrthoDB" id="1883106at2"/>
<evidence type="ECO:0000313" key="5">
    <source>
        <dbReference type="Proteomes" id="UP000190285"/>
    </source>
</evidence>
<evidence type="ECO:0000256" key="2">
    <source>
        <dbReference type="ARBA" id="ARBA00023136"/>
    </source>
</evidence>
<feature type="transmembrane region" description="Helical" evidence="3">
    <location>
        <begin position="281"/>
        <end position="300"/>
    </location>
</feature>
<keyword evidence="5" id="KW-1185">Reference proteome</keyword>
<feature type="transmembrane region" description="Helical" evidence="3">
    <location>
        <begin position="350"/>
        <end position="383"/>
    </location>
</feature>
<dbReference type="PIRSF" id="PIRSF005690">
    <property type="entry name" value="GerBA"/>
    <property type="match status" value="1"/>
</dbReference>
<evidence type="ECO:0000256" key="1">
    <source>
        <dbReference type="ARBA" id="ARBA00005278"/>
    </source>
</evidence>
<proteinExistence type="inferred from homology"/>
<dbReference type="PANTHER" id="PTHR22550">
    <property type="entry name" value="SPORE GERMINATION PROTEIN"/>
    <property type="match status" value="1"/>
</dbReference>
<protein>
    <submittedName>
        <fullName evidence="4">Spore germination protein KA</fullName>
    </submittedName>
</protein>
<dbReference type="GO" id="GO:0009847">
    <property type="term" value="P:spore germination"/>
    <property type="evidence" value="ECO:0007669"/>
    <property type="project" value="InterPro"/>
</dbReference>
<accession>A0A1T5MBY9</accession>
<keyword evidence="3" id="KW-0812">Transmembrane</keyword>
<evidence type="ECO:0000256" key="3">
    <source>
        <dbReference type="SAM" id="Phobius"/>
    </source>
</evidence>
<reference evidence="4 5" key="1">
    <citation type="submission" date="2017-02" db="EMBL/GenBank/DDBJ databases">
        <authorList>
            <person name="Peterson S.W."/>
        </authorList>
    </citation>
    <scope>NUCLEOTIDE SEQUENCE [LARGE SCALE GENOMIC DNA]</scope>
    <source>
        <strain evidence="4 5">M1</strain>
    </source>
</reference>
<dbReference type="PANTHER" id="PTHR22550:SF5">
    <property type="entry name" value="LEUCINE ZIPPER PROTEIN 4"/>
    <property type="match status" value="1"/>
</dbReference>
<keyword evidence="2 3" id="KW-0472">Membrane</keyword>
<dbReference type="InterPro" id="IPR004995">
    <property type="entry name" value="Spore_Ger"/>
</dbReference>
<dbReference type="RefSeq" id="WP_139380424.1">
    <property type="nucleotide sequence ID" value="NZ_FUZT01000013.1"/>
</dbReference>
<organism evidence="4 5">
    <name type="scientific">Maledivibacter halophilus</name>
    <dbReference type="NCBI Taxonomy" id="36842"/>
    <lineage>
        <taxon>Bacteria</taxon>
        <taxon>Bacillati</taxon>
        <taxon>Bacillota</taxon>
        <taxon>Clostridia</taxon>
        <taxon>Peptostreptococcales</taxon>
        <taxon>Caminicellaceae</taxon>
        <taxon>Maledivibacter</taxon>
    </lineage>
</organism>
<name>A0A1T5MBY9_9FIRM</name>
<evidence type="ECO:0000313" key="4">
    <source>
        <dbReference type="EMBL" id="SKC85603.1"/>
    </source>
</evidence>
<gene>
    <name evidence="4" type="ORF">SAMN02194393_04399</name>
</gene>
<dbReference type="Pfam" id="PF03323">
    <property type="entry name" value="GerA"/>
    <property type="match status" value="1"/>
</dbReference>